<proteinExistence type="predicted"/>
<accession>A0A450UQJ1</accession>
<feature type="compositionally biased region" description="Pro residues" evidence="1">
    <location>
        <begin position="150"/>
        <end position="161"/>
    </location>
</feature>
<gene>
    <name evidence="3" type="ORF">BECKLFY1418B_GA0070995_10637</name>
</gene>
<dbReference type="Pfam" id="PF13588">
    <property type="entry name" value="HSDR_N_2"/>
    <property type="match status" value="1"/>
</dbReference>
<sequence>MKTSAKTPPTVDEILRGTAHALTIFEPEAIAGFPLFLKRGKPYLECLATGKKRPARPEEIVRQLYLKMLMEKYGYPAGRIAIEEAVQMGSYIHDKLADIVIWDKDDPRAAYIIINVQETQAFRWPGTTQELLQRQGLPHRGLDQRRRNHPPAPPRAQPLPKPPRHPPRRSNPCPSC</sequence>
<name>A0A450UQJ1_9GAMM</name>
<organism evidence="3">
    <name type="scientific">Candidatus Kentrum sp. LFY</name>
    <dbReference type="NCBI Taxonomy" id="2126342"/>
    <lineage>
        <taxon>Bacteria</taxon>
        <taxon>Pseudomonadati</taxon>
        <taxon>Pseudomonadota</taxon>
        <taxon>Gammaproteobacteria</taxon>
        <taxon>Candidatus Kentrum</taxon>
    </lineage>
</organism>
<protein>
    <submittedName>
        <fullName evidence="3">Type I restriction enzyme R protein N terminus (HSDR_N)</fullName>
    </submittedName>
</protein>
<reference evidence="3" key="1">
    <citation type="submission" date="2019-02" db="EMBL/GenBank/DDBJ databases">
        <authorList>
            <person name="Gruber-Vodicka R. H."/>
            <person name="Seah K. B. B."/>
        </authorList>
    </citation>
    <scope>NUCLEOTIDE SEQUENCE</scope>
    <source>
        <strain evidence="3">BECK_M7</strain>
    </source>
</reference>
<evidence type="ECO:0000256" key="1">
    <source>
        <dbReference type="SAM" id="MobiDB-lite"/>
    </source>
</evidence>
<feature type="domain" description="Type I restriction enzyme R protein N-terminal" evidence="2">
    <location>
        <begin position="57"/>
        <end position="119"/>
    </location>
</feature>
<dbReference type="AlphaFoldDB" id="A0A450UQJ1"/>
<dbReference type="InterPro" id="IPR029464">
    <property type="entry name" value="HSDR_N"/>
</dbReference>
<dbReference type="EMBL" id="CAADFF010000063">
    <property type="protein sequence ID" value="VFJ94811.1"/>
    <property type="molecule type" value="Genomic_DNA"/>
</dbReference>
<evidence type="ECO:0000259" key="2">
    <source>
        <dbReference type="Pfam" id="PF13588"/>
    </source>
</evidence>
<evidence type="ECO:0000313" key="3">
    <source>
        <dbReference type="EMBL" id="VFJ94811.1"/>
    </source>
</evidence>
<feature type="region of interest" description="Disordered" evidence="1">
    <location>
        <begin position="136"/>
        <end position="176"/>
    </location>
</feature>